<evidence type="ECO:0000259" key="6">
    <source>
        <dbReference type="Pfam" id="PF00155"/>
    </source>
</evidence>
<reference evidence="7" key="2">
    <citation type="journal article" date="2021" name="PeerJ">
        <title>Extensive microbial diversity within the chicken gut microbiome revealed by metagenomics and culture.</title>
        <authorList>
            <person name="Gilroy R."/>
            <person name="Ravi A."/>
            <person name="Getino M."/>
            <person name="Pursley I."/>
            <person name="Horton D.L."/>
            <person name="Alikhan N.F."/>
            <person name="Baker D."/>
            <person name="Gharbi K."/>
            <person name="Hall N."/>
            <person name="Watson M."/>
            <person name="Adriaenssens E.M."/>
            <person name="Foster-Nyarko E."/>
            <person name="Jarju S."/>
            <person name="Secka A."/>
            <person name="Antonio M."/>
            <person name="Oren A."/>
            <person name="Chaudhuri R.R."/>
            <person name="La Ragione R."/>
            <person name="Hildebrand F."/>
            <person name="Pallen M.J."/>
        </authorList>
    </citation>
    <scope>NUCLEOTIDE SEQUENCE</scope>
    <source>
        <strain evidence="7">9366</strain>
    </source>
</reference>
<evidence type="ECO:0000256" key="2">
    <source>
        <dbReference type="ARBA" id="ARBA00011738"/>
    </source>
</evidence>
<dbReference type="PANTHER" id="PTHR43643">
    <property type="entry name" value="HISTIDINOL-PHOSPHATE AMINOTRANSFERASE 2"/>
    <property type="match status" value="1"/>
</dbReference>
<evidence type="ECO:0000256" key="3">
    <source>
        <dbReference type="ARBA" id="ARBA00022576"/>
    </source>
</evidence>
<accession>A0A9D1MMZ4</accession>
<evidence type="ECO:0000256" key="5">
    <source>
        <dbReference type="ARBA" id="ARBA00022898"/>
    </source>
</evidence>
<gene>
    <name evidence="7" type="ORF">IAB07_04945</name>
</gene>
<dbReference type="GO" id="GO:0004400">
    <property type="term" value="F:histidinol-phosphate transaminase activity"/>
    <property type="evidence" value="ECO:0007669"/>
    <property type="project" value="UniProtKB-EC"/>
</dbReference>
<dbReference type="GO" id="GO:0030170">
    <property type="term" value="F:pyridoxal phosphate binding"/>
    <property type="evidence" value="ECO:0007669"/>
    <property type="project" value="InterPro"/>
</dbReference>
<keyword evidence="4 7" id="KW-0808">Transferase</keyword>
<name>A0A9D1MMZ4_9FIRM</name>
<dbReference type="Gene3D" id="3.40.640.10">
    <property type="entry name" value="Type I PLP-dependent aspartate aminotransferase-like (Major domain)"/>
    <property type="match status" value="1"/>
</dbReference>
<evidence type="ECO:0000256" key="1">
    <source>
        <dbReference type="ARBA" id="ARBA00001933"/>
    </source>
</evidence>
<dbReference type="InterPro" id="IPR015424">
    <property type="entry name" value="PyrdxlP-dep_Trfase"/>
</dbReference>
<protein>
    <submittedName>
        <fullName evidence="7">Histidinol-phosphate transaminase</fullName>
        <ecNumber evidence="7">2.6.1.9</ecNumber>
    </submittedName>
</protein>
<dbReference type="Pfam" id="PF00155">
    <property type="entry name" value="Aminotran_1_2"/>
    <property type="match status" value="1"/>
</dbReference>
<dbReference type="EC" id="2.6.1.9" evidence="7"/>
<dbReference type="AlphaFoldDB" id="A0A9D1MMZ4"/>
<proteinExistence type="inferred from homology"/>
<evidence type="ECO:0000256" key="4">
    <source>
        <dbReference type="ARBA" id="ARBA00022679"/>
    </source>
</evidence>
<comment type="caution">
    <text evidence="7">The sequence shown here is derived from an EMBL/GenBank/DDBJ whole genome shotgun (WGS) entry which is preliminary data.</text>
</comment>
<comment type="subunit">
    <text evidence="2">Homodimer.</text>
</comment>
<dbReference type="InterPro" id="IPR015422">
    <property type="entry name" value="PyrdxlP-dep_Trfase_small"/>
</dbReference>
<sequence length="338" mass="36885">MSRFSGSRLAVLTPYVPGEQPQDKKYIKLNTNEAFFRPCPGVFAEVGEIAERLRRYNDPAARGLVEAIAGSLDVKEENVIATNGSDEALAFAFMAFCDEKTGVVFPDVTYGFYPVFAAVFGVKARQIALNEDFTLRPEDYFGSGATVVIANPNAQTGIALPPSAIEEIVKNNPNNVVVVDEAYVDFGASSCVPLTKKYDNLLVVRTMSKSGALAGARVGYCVGNEELIADLNTIKYSFNPYNVGTLAQAVGAAAARDEEYYAEKTAMVRKNRDMLCRGLDELKMSYLPSLANFVLAKAEGRSGEELYRALKERGVLVRHFGGRIADYIRITIGSSEEM</sequence>
<feature type="domain" description="Aminotransferase class I/classII large" evidence="6">
    <location>
        <begin position="25"/>
        <end position="337"/>
    </location>
</feature>
<keyword evidence="5" id="KW-0663">Pyridoxal phosphate</keyword>
<dbReference type="InterPro" id="IPR015421">
    <property type="entry name" value="PyrdxlP-dep_Trfase_major"/>
</dbReference>
<evidence type="ECO:0000313" key="8">
    <source>
        <dbReference type="Proteomes" id="UP000824145"/>
    </source>
</evidence>
<dbReference type="HAMAP" id="MF_01023">
    <property type="entry name" value="HisC_aminotrans_2"/>
    <property type="match status" value="1"/>
</dbReference>
<comment type="cofactor">
    <cofactor evidence="1">
        <name>pyridoxal 5'-phosphate</name>
        <dbReference type="ChEBI" id="CHEBI:597326"/>
    </cofactor>
</comment>
<dbReference type="EMBL" id="DVNJ01000028">
    <property type="protein sequence ID" value="HIU63091.1"/>
    <property type="molecule type" value="Genomic_DNA"/>
</dbReference>
<reference evidence="7" key="1">
    <citation type="submission" date="2020-10" db="EMBL/GenBank/DDBJ databases">
        <authorList>
            <person name="Gilroy R."/>
        </authorList>
    </citation>
    <scope>NUCLEOTIDE SEQUENCE</scope>
    <source>
        <strain evidence="7">9366</strain>
    </source>
</reference>
<keyword evidence="3 7" id="KW-0032">Aminotransferase</keyword>
<dbReference type="PANTHER" id="PTHR43643:SF3">
    <property type="entry name" value="HISTIDINOL-PHOSPHATE AMINOTRANSFERASE"/>
    <property type="match status" value="1"/>
</dbReference>
<dbReference type="CDD" id="cd00609">
    <property type="entry name" value="AAT_like"/>
    <property type="match status" value="1"/>
</dbReference>
<dbReference type="Gene3D" id="3.90.1150.10">
    <property type="entry name" value="Aspartate Aminotransferase, domain 1"/>
    <property type="match status" value="1"/>
</dbReference>
<dbReference type="InterPro" id="IPR050106">
    <property type="entry name" value="HistidinolP_aminotransfase"/>
</dbReference>
<dbReference type="NCBIfam" id="TIGR01141">
    <property type="entry name" value="hisC"/>
    <property type="match status" value="1"/>
</dbReference>
<organism evidence="7 8">
    <name type="scientific">Candidatus Caccalectryoclostridium excrementigallinarum</name>
    <dbReference type="NCBI Taxonomy" id="2840710"/>
    <lineage>
        <taxon>Bacteria</taxon>
        <taxon>Bacillati</taxon>
        <taxon>Bacillota</taxon>
        <taxon>Clostridia</taxon>
        <taxon>Christensenellales</taxon>
        <taxon>Christensenellaceae</taxon>
        <taxon>Christensenellaceae incertae sedis</taxon>
        <taxon>Candidatus Caccalectryoclostridium</taxon>
    </lineage>
</organism>
<feature type="non-terminal residue" evidence="7">
    <location>
        <position position="338"/>
    </location>
</feature>
<dbReference type="InterPro" id="IPR004839">
    <property type="entry name" value="Aminotransferase_I/II_large"/>
</dbReference>
<dbReference type="GO" id="GO:0000105">
    <property type="term" value="P:L-histidine biosynthetic process"/>
    <property type="evidence" value="ECO:0007669"/>
    <property type="project" value="InterPro"/>
</dbReference>
<dbReference type="InterPro" id="IPR005861">
    <property type="entry name" value="HisP_aminotrans"/>
</dbReference>
<dbReference type="SUPFAM" id="SSF53383">
    <property type="entry name" value="PLP-dependent transferases"/>
    <property type="match status" value="1"/>
</dbReference>
<dbReference type="Proteomes" id="UP000824145">
    <property type="component" value="Unassembled WGS sequence"/>
</dbReference>
<evidence type="ECO:0000313" key="7">
    <source>
        <dbReference type="EMBL" id="HIU63091.1"/>
    </source>
</evidence>